<dbReference type="Proteomes" id="UP000004080">
    <property type="component" value="Unassembled WGS sequence"/>
</dbReference>
<dbReference type="AlphaFoldDB" id="I8AMQ0"/>
<dbReference type="PANTHER" id="PTHR43252:SF6">
    <property type="entry name" value="NEGATIVE TRANSCRIPTION REGULATOR PADR"/>
    <property type="match status" value="1"/>
</dbReference>
<dbReference type="PANTHER" id="PTHR43252">
    <property type="entry name" value="TRANSCRIPTIONAL REGULATOR YQJI"/>
    <property type="match status" value="1"/>
</dbReference>
<comment type="caution">
    <text evidence="3">The sequence shown here is derived from an EMBL/GenBank/DDBJ whole genome shotgun (WGS) entry which is preliminary data.</text>
</comment>
<dbReference type="Gene3D" id="6.10.140.190">
    <property type="match status" value="1"/>
</dbReference>
<organism evidence="3 4">
    <name type="scientific">Fictibacillus macauensis ZFHKF-1</name>
    <dbReference type="NCBI Taxonomy" id="1196324"/>
    <lineage>
        <taxon>Bacteria</taxon>
        <taxon>Bacillati</taxon>
        <taxon>Bacillota</taxon>
        <taxon>Bacilli</taxon>
        <taxon>Bacillales</taxon>
        <taxon>Fictibacillaceae</taxon>
        <taxon>Fictibacillus</taxon>
    </lineage>
</organism>
<dbReference type="Pfam" id="PF10400">
    <property type="entry name" value="Vir_act_alpha_C"/>
    <property type="match status" value="1"/>
</dbReference>
<dbReference type="STRING" id="1196324.A374_00864"/>
<dbReference type="InterPro" id="IPR018309">
    <property type="entry name" value="Tscrpt_reg_PadR_C"/>
</dbReference>
<feature type="domain" description="Transcription regulator PadR C-terminal" evidence="2">
    <location>
        <begin position="93"/>
        <end position="175"/>
    </location>
</feature>
<dbReference type="EMBL" id="AKKV01000007">
    <property type="protein sequence ID" value="EIT87287.1"/>
    <property type="molecule type" value="Genomic_DNA"/>
</dbReference>
<dbReference type="InterPro" id="IPR005149">
    <property type="entry name" value="Tscrpt_reg_PadR_N"/>
</dbReference>
<dbReference type="RefSeq" id="WP_007200279.1">
    <property type="nucleotide sequence ID" value="NZ_AKKV01000007.1"/>
</dbReference>
<protein>
    <submittedName>
        <fullName evidence="3">PadR-like family transcriptional regulator</fullName>
    </submittedName>
</protein>
<dbReference type="Pfam" id="PF03551">
    <property type="entry name" value="PadR"/>
    <property type="match status" value="1"/>
</dbReference>
<dbReference type="SUPFAM" id="SSF46785">
    <property type="entry name" value="Winged helix' DNA-binding domain"/>
    <property type="match status" value="1"/>
</dbReference>
<feature type="domain" description="Transcription regulator PadR N-terminal" evidence="1">
    <location>
        <begin position="7"/>
        <end position="79"/>
    </location>
</feature>
<dbReference type="OrthoDB" id="9783723at2"/>
<proteinExistence type="predicted"/>
<dbReference type="InterPro" id="IPR036390">
    <property type="entry name" value="WH_DNA-bd_sf"/>
</dbReference>
<keyword evidence="4" id="KW-1185">Reference proteome</keyword>
<sequence>MALRYALLGLLTKGEATGYELNQRFKETMIHFWKAHHTQIYRELGKMEQEQLVSSHVIHQVEYPDKKLYKLEKQGQHLLLQWMMNMNVAQPTLKDDLLLKASLFHLIPKDVALSYLQKAKEQHLFGVGLMNEWRTTHFPGNEFSSADLGEYLTSEFGRRYMQHWIDWCDWAMAIIESEKNKESIERKQE</sequence>
<dbReference type="Gene3D" id="1.10.10.10">
    <property type="entry name" value="Winged helix-like DNA-binding domain superfamily/Winged helix DNA-binding domain"/>
    <property type="match status" value="1"/>
</dbReference>
<dbReference type="InterPro" id="IPR036388">
    <property type="entry name" value="WH-like_DNA-bd_sf"/>
</dbReference>
<dbReference type="PATRIC" id="fig|1196324.3.peg.171"/>
<evidence type="ECO:0000313" key="4">
    <source>
        <dbReference type="Proteomes" id="UP000004080"/>
    </source>
</evidence>
<evidence type="ECO:0000259" key="1">
    <source>
        <dbReference type="Pfam" id="PF03551"/>
    </source>
</evidence>
<name>I8AMQ0_9BACL</name>
<dbReference type="eggNOG" id="COG1695">
    <property type="taxonomic scope" value="Bacteria"/>
</dbReference>
<evidence type="ECO:0000313" key="3">
    <source>
        <dbReference type="EMBL" id="EIT87287.1"/>
    </source>
</evidence>
<evidence type="ECO:0000259" key="2">
    <source>
        <dbReference type="Pfam" id="PF10400"/>
    </source>
</evidence>
<accession>I8AMQ0</accession>
<reference evidence="3 4" key="1">
    <citation type="journal article" date="2012" name="J. Bacteriol.">
        <title>Genome of Bacillus macauensis ZFHKF-1, a Long-Chain-Forming Bacterium.</title>
        <authorList>
            <person name="Cai L."/>
            <person name="Zhang T."/>
        </authorList>
    </citation>
    <scope>NUCLEOTIDE SEQUENCE [LARGE SCALE GENOMIC DNA]</scope>
    <source>
        <strain evidence="3 4">ZFHKF-1</strain>
    </source>
</reference>
<gene>
    <name evidence="3" type="ORF">A374_00864</name>
</gene>